<comment type="caution">
    <text evidence="1">The sequence shown here is derived from an EMBL/GenBank/DDBJ whole genome shotgun (WGS) entry which is preliminary data.</text>
</comment>
<dbReference type="EMBL" id="WWCL01000006">
    <property type="protein sequence ID" value="MYN47575.1"/>
    <property type="molecule type" value="Genomic_DNA"/>
</dbReference>
<sequence>MMALPIKSTAPSASKIAARLPGAYFHDAWAIPAALPELDALGQFLRVARSTPKWIDRMMVLRNQVVGLFGLKNLGRIAGVDPSKQSSDYVPGERVGIFTLIEKTEREVLLGDDDNHLSVIVSVHKDVDSCDGQTVITVTTVVHVKNWIGRLYMVPVAPAHRAIARTMVKAVGNAA</sequence>
<keyword evidence="2" id="KW-1185">Reference proteome</keyword>
<name>A0A845I5T5_9BURK</name>
<accession>A0A845I5T5</accession>
<dbReference type="Pfam" id="PF11066">
    <property type="entry name" value="DUF2867"/>
    <property type="match status" value="1"/>
</dbReference>
<dbReference type="InterPro" id="IPR021295">
    <property type="entry name" value="DUF2867"/>
</dbReference>
<reference evidence="1" key="1">
    <citation type="submission" date="2019-12" db="EMBL/GenBank/DDBJ databases">
        <title>Novel species isolated from a subtropical stream in China.</title>
        <authorList>
            <person name="Lu H."/>
        </authorList>
    </citation>
    <scope>NUCLEOTIDE SEQUENCE [LARGE SCALE GENOMIC DNA]</scope>
    <source>
        <strain evidence="1">FT93W</strain>
    </source>
</reference>
<gene>
    <name evidence="1" type="ORF">GTP23_21245</name>
</gene>
<evidence type="ECO:0000313" key="1">
    <source>
        <dbReference type="EMBL" id="MYN47575.1"/>
    </source>
</evidence>
<proteinExistence type="predicted"/>
<dbReference type="Proteomes" id="UP000444316">
    <property type="component" value="Unassembled WGS sequence"/>
</dbReference>
<evidence type="ECO:0000313" key="2">
    <source>
        <dbReference type="Proteomes" id="UP000444316"/>
    </source>
</evidence>
<protein>
    <submittedName>
        <fullName evidence="1">DUF2867 domain-containing protein</fullName>
    </submittedName>
</protein>
<dbReference type="AlphaFoldDB" id="A0A845I5T5"/>
<organism evidence="1 2">
    <name type="scientific">Duganella fentianensis</name>
    <dbReference type="NCBI Taxonomy" id="2692177"/>
    <lineage>
        <taxon>Bacteria</taxon>
        <taxon>Pseudomonadati</taxon>
        <taxon>Pseudomonadota</taxon>
        <taxon>Betaproteobacteria</taxon>
        <taxon>Burkholderiales</taxon>
        <taxon>Oxalobacteraceae</taxon>
        <taxon>Telluria group</taxon>
        <taxon>Duganella</taxon>
    </lineage>
</organism>